<dbReference type="GO" id="GO:0005543">
    <property type="term" value="F:phospholipid binding"/>
    <property type="evidence" value="ECO:0007669"/>
    <property type="project" value="TreeGrafter"/>
</dbReference>
<feature type="domain" description="ENTH" evidence="5">
    <location>
        <begin position="65"/>
        <end position="198"/>
    </location>
</feature>
<evidence type="ECO:0000259" key="5">
    <source>
        <dbReference type="PROSITE" id="PS50942"/>
    </source>
</evidence>
<dbReference type="AlphaFoldDB" id="A0A6P5SD12"/>
<keyword evidence="6" id="KW-1185">Reference proteome</keyword>
<accession>A0A6P5SD12</accession>
<dbReference type="PROSITE" id="PS50942">
    <property type="entry name" value="ENTH"/>
    <property type="match status" value="1"/>
</dbReference>
<keyword evidence="4" id="KW-0968">Cytoplasmic vesicle</keyword>
<dbReference type="InterPro" id="IPR013809">
    <property type="entry name" value="ENTH"/>
</dbReference>
<dbReference type="GO" id="GO:0030276">
    <property type="term" value="F:clathrin binding"/>
    <property type="evidence" value="ECO:0007669"/>
    <property type="project" value="TreeGrafter"/>
</dbReference>
<dbReference type="GO" id="GO:0030125">
    <property type="term" value="C:clathrin vesicle coat"/>
    <property type="evidence" value="ECO:0007669"/>
    <property type="project" value="TreeGrafter"/>
</dbReference>
<evidence type="ECO:0000313" key="7">
    <source>
        <dbReference type="RefSeq" id="XP_021813774.1"/>
    </source>
</evidence>
<gene>
    <name evidence="7" type="primary">LOC110756642</name>
</gene>
<organism evidence="6 7">
    <name type="scientific">Prunus avium</name>
    <name type="common">Cherry</name>
    <name type="synonym">Cerasus avium</name>
    <dbReference type="NCBI Taxonomy" id="42229"/>
    <lineage>
        <taxon>Eukaryota</taxon>
        <taxon>Viridiplantae</taxon>
        <taxon>Streptophyta</taxon>
        <taxon>Embryophyta</taxon>
        <taxon>Tracheophyta</taxon>
        <taxon>Spermatophyta</taxon>
        <taxon>Magnoliopsida</taxon>
        <taxon>eudicotyledons</taxon>
        <taxon>Gunneridae</taxon>
        <taxon>Pentapetalae</taxon>
        <taxon>rosids</taxon>
        <taxon>fabids</taxon>
        <taxon>Rosales</taxon>
        <taxon>Rosaceae</taxon>
        <taxon>Amygdaloideae</taxon>
        <taxon>Amygdaleae</taxon>
        <taxon>Prunus</taxon>
    </lineage>
</organism>
<dbReference type="KEGG" id="pavi:110756642"/>
<dbReference type="InterPro" id="IPR008942">
    <property type="entry name" value="ENTH_VHS"/>
</dbReference>
<evidence type="ECO:0000313" key="6">
    <source>
        <dbReference type="Proteomes" id="UP000515124"/>
    </source>
</evidence>
<evidence type="ECO:0000256" key="2">
    <source>
        <dbReference type="ARBA" id="ARBA00004555"/>
    </source>
</evidence>
<comment type="subcellular location">
    <subcellularLocation>
        <location evidence="1">Cytoplasmic vesicle</location>
        <location evidence="1">Clathrin-coated vesicle</location>
    </subcellularLocation>
    <subcellularLocation>
        <location evidence="2">Golgi apparatus</location>
    </subcellularLocation>
</comment>
<dbReference type="SMART" id="SM00273">
    <property type="entry name" value="ENTH"/>
    <property type="match status" value="1"/>
</dbReference>
<dbReference type="CDD" id="cd03571">
    <property type="entry name" value="ENTH"/>
    <property type="match status" value="1"/>
</dbReference>
<evidence type="ECO:0000256" key="3">
    <source>
        <dbReference type="ARBA" id="ARBA00023034"/>
    </source>
</evidence>
<name>A0A6P5SD12_PRUAV</name>
<dbReference type="Proteomes" id="UP000515124">
    <property type="component" value="Unplaced"/>
</dbReference>
<reference evidence="7" key="1">
    <citation type="submission" date="2025-08" db="UniProtKB">
        <authorList>
            <consortium name="RefSeq"/>
        </authorList>
    </citation>
    <scope>IDENTIFICATION</scope>
</reference>
<protein>
    <submittedName>
        <fullName evidence="7">Epsin-3-like</fullName>
    </submittedName>
</protein>
<dbReference type="GeneID" id="110756642"/>
<proteinExistence type="predicted"/>
<sequence>MEWLRSLRTQGSEENPQQILITFRKIPKHACSSFQTKIAMSSPLFYELKKQASSFLKEKIKTARLALTDVTPVQLITEEATNGNPWPPDTRTIGVISRAAFEVDDYWRIVEILHKSLLSFNRKNWRGSYKALILLEHLLSHGPLRIAEEFEGDTDIIKEMGRFQYIDEKGFNWGLSVRKLSERVVKLVEDEAFFREERARARNLTRGIEGFGSFSLQRSSFIDSSFKELSFNTYERCNSHHNDHQSCKNQVFGSNEKFLMEMKKPQQIDGYQDIISKPDTSLDIEDHPFFESEHQTAESFFLL</sequence>
<dbReference type="RefSeq" id="XP_021813774.1">
    <property type="nucleotide sequence ID" value="XM_021958082.1"/>
</dbReference>
<dbReference type="GO" id="GO:0005886">
    <property type="term" value="C:plasma membrane"/>
    <property type="evidence" value="ECO:0007669"/>
    <property type="project" value="TreeGrafter"/>
</dbReference>
<dbReference type="PANTHER" id="PTHR12276:SF113">
    <property type="entry name" value="ENTH_VHS FAMILY PROTEIN"/>
    <property type="match status" value="1"/>
</dbReference>
<dbReference type="GO" id="GO:0005768">
    <property type="term" value="C:endosome"/>
    <property type="evidence" value="ECO:0007669"/>
    <property type="project" value="TreeGrafter"/>
</dbReference>
<dbReference type="PANTHER" id="PTHR12276">
    <property type="entry name" value="EPSIN/ENT-RELATED"/>
    <property type="match status" value="1"/>
</dbReference>
<dbReference type="Pfam" id="PF01417">
    <property type="entry name" value="ENTH"/>
    <property type="match status" value="1"/>
</dbReference>
<evidence type="ECO:0000256" key="4">
    <source>
        <dbReference type="ARBA" id="ARBA00023329"/>
    </source>
</evidence>
<dbReference type="GO" id="GO:0005794">
    <property type="term" value="C:Golgi apparatus"/>
    <property type="evidence" value="ECO:0007669"/>
    <property type="project" value="UniProtKB-SubCell"/>
</dbReference>
<keyword evidence="3" id="KW-0333">Golgi apparatus</keyword>
<dbReference type="Gene3D" id="1.25.40.90">
    <property type="match status" value="1"/>
</dbReference>
<dbReference type="GO" id="GO:0006897">
    <property type="term" value="P:endocytosis"/>
    <property type="evidence" value="ECO:0007669"/>
    <property type="project" value="TreeGrafter"/>
</dbReference>
<evidence type="ECO:0000256" key="1">
    <source>
        <dbReference type="ARBA" id="ARBA00004132"/>
    </source>
</evidence>
<dbReference type="SUPFAM" id="SSF48464">
    <property type="entry name" value="ENTH/VHS domain"/>
    <property type="match status" value="1"/>
</dbReference>